<evidence type="ECO:0000313" key="2">
    <source>
        <dbReference type="EMBL" id="OHA50041.1"/>
    </source>
</evidence>
<keyword evidence="1" id="KW-0472">Membrane</keyword>
<comment type="caution">
    <text evidence="2">The sequence shown here is derived from an EMBL/GenBank/DDBJ whole genome shotgun (WGS) entry which is preliminary data.</text>
</comment>
<sequence length="446" mass="50164">MQLNTRQLAIVVGGIVLATFFLLVFLRVIPGLRSERGGPTELTVWGVYDTSEVWNPFFRAFSATHENISLTYRQIPFDDYEKELLNAFAAGRQPDILYLHHTWLPKFFDKLTAAPLGDTWPTFVSYRDIFVDAAALDFTRDQKEIYGVPLYLDSLALYYNKDLLNAAGIAEPPATWEQFADAVERLTLVDVNGDITRAGAAMGTARNINRSTDILGILMLQTFGDTPMIDREGRQAQFTRSVGGGSGAFSPGVEALRFYTDFANPALTSYAWNREQHYSIDAFVEGRVAMMLNYSHHIPTIRNRAPQLSFGVARAPQPAALFDRQQAIDYANYFGLAVARSDDRRRADAAWDFLVFMMEKTQQEQYQRATDHPPARRDLVAAFRNDPDLGIFAQQSLTARSWEQPDNIAVETIFADMIESVLDGTSVREALARAEGQVTVLMRRAQ</sequence>
<dbReference type="Gene3D" id="3.40.190.10">
    <property type="entry name" value="Periplasmic binding protein-like II"/>
    <property type="match status" value="1"/>
</dbReference>
<evidence type="ECO:0000313" key="3">
    <source>
        <dbReference type="Proteomes" id="UP000178690"/>
    </source>
</evidence>
<accession>A0A1G2PR23</accession>
<dbReference type="AlphaFoldDB" id="A0A1G2PR23"/>
<dbReference type="InterPro" id="IPR050490">
    <property type="entry name" value="Bact_solute-bd_prot1"/>
</dbReference>
<keyword evidence="1" id="KW-1133">Transmembrane helix</keyword>
<gene>
    <name evidence="2" type="ORF">A2682_02185</name>
</gene>
<dbReference type="EMBL" id="MHST01000002">
    <property type="protein sequence ID" value="OHA50041.1"/>
    <property type="molecule type" value="Genomic_DNA"/>
</dbReference>
<protein>
    <recommendedName>
        <fullName evidence="4">ABC transporter substrate-binding protein</fullName>
    </recommendedName>
</protein>
<dbReference type="InterPro" id="IPR006059">
    <property type="entry name" value="SBP"/>
</dbReference>
<dbReference type="PANTHER" id="PTHR43649">
    <property type="entry name" value="ARABINOSE-BINDING PROTEIN-RELATED"/>
    <property type="match status" value="1"/>
</dbReference>
<name>A0A1G2PR23_TERXR</name>
<feature type="transmembrane region" description="Helical" evidence="1">
    <location>
        <begin position="6"/>
        <end position="26"/>
    </location>
</feature>
<evidence type="ECO:0000256" key="1">
    <source>
        <dbReference type="SAM" id="Phobius"/>
    </source>
</evidence>
<organism evidence="2 3">
    <name type="scientific">Terrybacteria sp. (strain RIFCSPHIGHO2_01_FULL_58_15)</name>
    <dbReference type="NCBI Taxonomy" id="1802363"/>
    <lineage>
        <taxon>Bacteria</taxon>
        <taxon>Candidatus Terryibacteriota</taxon>
    </lineage>
</organism>
<keyword evidence="1" id="KW-0812">Transmembrane</keyword>
<dbReference type="STRING" id="1802363.A2682_02185"/>
<dbReference type="Proteomes" id="UP000178690">
    <property type="component" value="Unassembled WGS sequence"/>
</dbReference>
<dbReference type="PANTHER" id="PTHR43649:SF12">
    <property type="entry name" value="DIACETYLCHITOBIOSE BINDING PROTEIN DASA"/>
    <property type="match status" value="1"/>
</dbReference>
<dbReference type="Pfam" id="PF13416">
    <property type="entry name" value="SBP_bac_8"/>
    <property type="match status" value="1"/>
</dbReference>
<evidence type="ECO:0008006" key="4">
    <source>
        <dbReference type="Google" id="ProtNLM"/>
    </source>
</evidence>
<proteinExistence type="predicted"/>
<dbReference type="SUPFAM" id="SSF53850">
    <property type="entry name" value="Periplasmic binding protein-like II"/>
    <property type="match status" value="1"/>
</dbReference>
<reference evidence="2 3" key="1">
    <citation type="journal article" date="2016" name="Nat. Commun.">
        <title>Thousands of microbial genomes shed light on interconnected biogeochemical processes in an aquifer system.</title>
        <authorList>
            <person name="Anantharaman K."/>
            <person name="Brown C.T."/>
            <person name="Hug L.A."/>
            <person name="Sharon I."/>
            <person name="Castelle C.J."/>
            <person name="Probst A.J."/>
            <person name="Thomas B.C."/>
            <person name="Singh A."/>
            <person name="Wilkins M.J."/>
            <person name="Karaoz U."/>
            <person name="Brodie E.L."/>
            <person name="Williams K.H."/>
            <person name="Hubbard S.S."/>
            <person name="Banfield J.F."/>
        </authorList>
    </citation>
    <scope>NUCLEOTIDE SEQUENCE [LARGE SCALE GENOMIC DNA]</scope>
    <source>
        <strain evidence="3">RIFCSPHIGHO2_01_FULL_58_15</strain>
    </source>
</reference>